<dbReference type="AlphaFoldDB" id="A0AAU8ISF1"/>
<proteinExistence type="predicted"/>
<accession>A0AAU8ISF1</accession>
<gene>
    <name evidence="1" type="ORF">ABII15_14185</name>
</gene>
<organism evidence="1">
    <name type="scientific">Streptomyces tabacisoli</name>
    <dbReference type="NCBI Taxonomy" id="3156398"/>
    <lineage>
        <taxon>Bacteria</taxon>
        <taxon>Bacillati</taxon>
        <taxon>Actinomycetota</taxon>
        <taxon>Actinomycetes</taxon>
        <taxon>Kitasatosporales</taxon>
        <taxon>Streptomycetaceae</taxon>
        <taxon>Streptomyces</taxon>
    </lineage>
</organism>
<sequence length="45" mass="4487">MRTDSTGGPDGLPSAVRGGQSVGVEAEFVDDARQAGLLAACVPVE</sequence>
<dbReference type="KEGG" id="stac:ABII15_14185"/>
<protein>
    <submittedName>
        <fullName evidence="1">Uncharacterized protein</fullName>
    </submittedName>
</protein>
<dbReference type="RefSeq" id="WP_353942685.1">
    <property type="nucleotide sequence ID" value="NZ_CP159534.1"/>
</dbReference>
<name>A0AAU8ISF1_9ACTN</name>
<evidence type="ECO:0000313" key="1">
    <source>
        <dbReference type="EMBL" id="XCJ71054.1"/>
    </source>
</evidence>
<reference evidence="1" key="1">
    <citation type="submission" date="2024-06" db="EMBL/GenBank/DDBJ databases">
        <title>Streptomyces sp. strain HUAS MG91 genome sequences.</title>
        <authorList>
            <person name="Mo P."/>
        </authorList>
    </citation>
    <scope>NUCLEOTIDE SEQUENCE</scope>
    <source>
        <strain evidence="1">HUAS MG91</strain>
    </source>
</reference>
<dbReference type="EMBL" id="CP159534">
    <property type="protein sequence ID" value="XCJ71054.1"/>
    <property type="molecule type" value="Genomic_DNA"/>
</dbReference>